<gene>
    <name evidence="1" type="ORF">CCAP1982_LOCUS3190</name>
</gene>
<keyword evidence="2" id="KW-1185">Reference proteome</keyword>
<proteinExistence type="predicted"/>
<comment type="caution">
    <text evidence="1">The sequence shown here is derived from an EMBL/GenBank/DDBJ whole genome shotgun (WGS) entry which is preliminary data.</text>
</comment>
<sequence>YQARLEAWNVVEQLLAIAYLEYTIRSLYGTYAELHNYTLALFIPADTYLMDVGVYSSNE</sequence>
<feature type="non-terminal residue" evidence="1">
    <location>
        <position position="1"/>
    </location>
</feature>
<accession>A0A811U6F7</accession>
<dbReference type="AlphaFoldDB" id="A0A811U6F7"/>
<evidence type="ECO:0000313" key="1">
    <source>
        <dbReference type="EMBL" id="CAD6994439.1"/>
    </source>
</evidence>
<protein>
    <submittedName>
        <fullName evidence="1">(Mediterranean fruit fly) hypothetical protein</fullName>
    </submittedName>
</protein>
<dbReference type="EMBL" id="CAJHJT010000001">
    <property type="protein sequence ID" value="CAD6994439.1"/>
    <property type="molecule type" value="Genomic_DNA"/>
</dbReference>
<dbReference type="Proteomes" id="UP000606786">
    <property type="component" value="Unassembled WGS sequence"/>
</dbReference>
<reference evidence="1" key="1">
    <citation type="submission" date="2020-11" db="EMBL/GenBank/DDBJ databases">
        <authorList>
            <person name="Whitehead M."/>
        </authorList>
    </citation>
    <scope>NUCLEOTIDE SEQUENCE</scope>
    <source>
        <strain evidence="1">EGII</strain>
    </source>
</reference>
<evidence type="ECO:0000313" key="2">
    <source>
        <dbReference type="Proteomes" id="UP000606786"/>
    </source>
</evidence>
<organism evidence="1 2">
    <name type="scientific">Ceratitis capitata</name>
    <name type="common">Mediterranean fruit fly</name>
    <name type="synonym">Tephritis capitata</name>
    <dbReference type="NCBI Taxonomy" id="7213"/>
    <lineage>
        <taxon>Eukaryota</taxon>
        <taxon>Metazoa</taxon>
        <taxon>Ecdysozoa</taxon>
        <taxon>Arthropoda</taxon>
        <taxon>Hexapoda</taxon>
        <taxon>Insecta</taxon>
        <taxon>Pterygota</taxon>
        <taxon>Neoptera</taxon>
        <taxon>Endopterygota</taxon>
        <taxon>Diptera</taxon>
        <taxon>Brachycera</taxon>
        <taxon>Muscomorpha</taxon>
        <taxon>Tephritoidea</taxon>
        <taxon>Tephritidae</taxon>
        <taxon>Ceratitis</taxon>
        <taxon>Ceratitis</taxon>
    </lineage>
</organism>
<name>A0A811U6F7_CERCA</name>